<feature type="domain" description="Zinc-binding loop region of homing endonuclease" evidence="1">
    <location>
        <begin position="15"/>
        <end position="78"/>
    </location>
</feature>
<protein>
    <recommendedName>
        <fullName evidence="1">Zinc-binding loop region of homing endonuclease domain-containing protein</fullName>
    </recommendedName>
</protein>
<reference evidence="2 3" key="1">
    <citation type="submission" date="2018-08" db="EMBL/GenBank/DDBJ databases">
        <title>Complete genome sequence of five Acinetobacter baumannii phages from Abidjan, Cote d'Ivoire.</title>
        <authorList>
            <person name="Essoh C."/>
            <person name="Vernadet J.-P."/>
            <person name="Vergnaud G."/>
            <person name="Resch G."/>
            <person name="Pourcel C."/>
        </authorList>
    </citation>
    <scope>NUCLEOTIDE SEQUENCE [LARGE SCALE GENOMIC DNA]</scope>
</reference>
<accession>A0A386KLE5</accession>
<proteinExistence type="predicted"/>
<dbReference type="SUPFAM" id="SSF54060">
    <property type="entry name" value="His-Me finger endonucleases"/>
    <property type="match status" value="1"/>
</dbReference>
<name>A0A386KLE5_9CAUD</name>
<dbReference type="Pfam" id="PF05551">
    <property type="entry name" value="zf-His_Me_endon"/>
    <property type="match status" value="1"/>
</dbReference>
<dbReference type="InterPro" id="IPR044925">
    <property type="entry name" value="His-Me_finger_sf"/>
</dbReference>
<evidence type="ECO:0000313" key="3">
    <source>
        <dbReference type="Proteomes" id="UP000277337"/>
    </source>
</evidence>
<dbReference type="Proteomes" id="UP000277337">
    <property type="component" value="Segment"/>
</dbReference>
<dbReference type="InterPro" id="IPR008704">
    <property type="entry name" value="Endonuclease_Zinc-binding_loop"/>
</dbReference>
<organism evidence="2 3">
    <name type="scientific">Acinetobacter phage vB_AbaP_46-62_Aci07</name>
    <dbReference type="NCBI Taxonomy" id="2315468"/>
    <lineage>
        <taxon>Viruses</taxon>
        <taxon>Duplodnaviria</taxon>
        <taxon>Heunggongvirae</taxon>
        <taxon>Uroviricota</taxon>
        <taxon>Caudoviricetes</taxon>
        <taxon>Autographivirales</taxon>
        <taxon>Autoscriptoviridae</taxon>
        <taxon>Beijerinckvirinae</taxon>
        <taxon>Friunavirus</taxon>
        <taxon>Friunavirus Aci07</taxon>
    </lineage>
</organism>
<gene>
    <name evidence="2" type="ORF">Aci07_23</name>
</gene>
<dbReference type="EMBL" id="MH800200">
    <property type="protein sequence ID" value="AYD85884.1"/>
    <property type="molecule type" value="Genomic_DNA"/>
</dbReference>
<sequence length="146" mass="16724">MSIREACIHYTGTKLTNRGYGRYRYKGKMTLAHRIAYCEANNVTLEDIKGKVVRHKCDNPVCINPDHLEIGTQQDNIKDMNDRGRQRNVHGMDSPNAKITDDVVKAIRAEYVKDSRKFGYSALARKYGISDVMVSHIANNRSWKHV</sequence>
<evidence type="ECO:0000313" key="2">
    <source>
        <dbReference type="EMBL" id="AYD85884.1"/>
    </source>
</evidence>
<dbReference type="Gene3D" id="3.90.75.10">
    <property type="entry name" value="Homing Intron 3 (I-ppo) Encoded Endonuclease, Chain A"/>
    <property type="match status" value="1"/>
</dbReference>
<evidence type="ECO:0000259" key="1">
    <source>
        <dbReference type="Pfam" id="PF05551"/>
    </source>
</evidence>
<dbReference type="GO" id="GO:0004519">
    <property type="term" value="F:endonuclease activity"/>
    <property type="evidence" value="ECO:0007669"/>
    <property type="project" value="InterPro"/>
</dbReference>
<dbReference type="InterPro" id="IPR044930">
    <property type="entry name" value="Homing_endonuclease_His-Me"/>
</dbReference>
<keyword evidence="3" id="KW-1185">Reference proteome</keyword>